<reference evidence="2 3" key="1">
    <citation type="submission" date="2011-05" db="EMBL/GenBank/DDBJ databases">
        <title>Whole genome sequence of Microlunatus phosphovorus NM-1.</title>
        <authorList>
            <person name="Hosoyama A."/>
            <person name="Sasaki K."/>
            <person name="Harada T."/>
            <person name="Igarashi R."/>
            <person name="Kawakoshi A."/>
            <person name="Sasagawa M."/>
            <person name="Fukada J."/>
            <person name="Nakamura S."/>
            <person name="Katano Y."/>
            <person name="Hanada S."/>
            <person name="Kamagata Y."/>
            <person name="Nakamura N."/>
            <person name="Yamazaki S."/>
            <person name="Fujita N."/>
        </authorList>
    </citation>
    <scope>NUCLEOTIDE SEQUENCE [LARGE SCALE GENOMIC DNA]</scope>
    <source>
        <strain evidence="3">ATCC 700054 / DSM 10555 / JCM 9379 / NBRC 101784 / NCIMB 13414 / VKM Ac-1990 / NM-1</strain>
    </source>
</reference>
<evidence type="ECO:0000313" key="3">
    <source>
        <dbReference type="Proteomes" id="UP000007947"/>
    </source>
</evidence>
<dbReference type="OrthoDB" id="3726668at2"/>
<dbReference type="eggNOG" id="COG3025">
    <property type="taxonomic scope" value="Bacteria"/>
</dbReference>
<organism evidence="2 3">
    <name type="scientific">Microlunatus phosphovorus (strain ATCC 700054 / DSM 10555 / JCM 9379 / NBRC 101784 / NCIMB 13414 / VKM Ac-1990 / NM-1)</name>
    <dbReference type="NCBI Taxonomy" id="1032480"/>
    <lineage>
        <taxon>Bacteria</taxon>
        <taxon>Bacillati</taxon>
        <taxon>Actinomycetota</taxon>
        <taxon>Actinomycetes</taxon>
        <taxon>Propionibacteriales</taxon>
        <taxon>Propionibacteriaceae</taxon>
        <taxon>Microlunatus</taxon>
    </lineage>
</organism>
<dbReference type="RefSeq" id="WP_013865798.1">
    <property type="nucleotide sequence ID" value="NC_015635.1"/>
</dbReference>
<accession>F5XG46</accession>
<dbReference type="AlphaFoldDB" id="F5XG46"/>
<name>F5XG46_MICPN</name>
<gene>
    <name evidence="2" type="ordered locus">MLP_49660</name>
</gene>
<protein>
    <recommendedName>
        <fullName evidence="4">CHAD domain-containing protein</fullName>
    </recommendedName>
</protein>
<keyword evidence="3" id="KW-1185">Reference proteome</keyword>
<dbReference type="SUPFAM" id="SSF55154">
    <property type="entry name" value="CYTH-like phosphatases"/>
    <property type="match status" value="1"/>
</dbReference>
<sequence>MSKSKARHHKPDSAQRPVRPPARQAGQRLFDMPYSAQVPSPVKQEIGLASLIARVGHNAAYDIDVTLLDAADHRLIRTGVLLAHRVLDGRGEWYLGAPDWVPLLPKELILPMGQAELPEGLAELIRPFRRGAPLSPVAALRCERREFALRNADNVTVALLRDDKVTVRRNGLITARYREVMMTPVGPGIDAAQHNWLRECLTSAGATELDRFPRLVRRLGAPATGPSDLPVPADLTGGTFGQFLTQVLGASARELISADLALTGDGRDIRGAEKQLRETVGVLRSRLLGLPEVLGADWVAEAVEDLDWIIAPADSAPGADPNWLGGSHPSDDLAALGGPGADVGSMDAERAPTGYRSRLRSLRYLNLLERLVAAARAPRVGAPAAVPAIEGVNALYDGARSRFLRAADRLAVGGTPQTWATARSAARDLTRVAVIRALVAPDETTKERDRLAPALDLLEQAVQVDEDSAAATAGIDGLTPAEAFEAGRRFERDRERSSDVRSAFVSSWPKLRRKLG</sequence>
<evidence type="ECO:0000256" key="1">
    <source>
        <dbReference type="SAM" id="MobiDB-lite"/>
    </source>
</evidence>
<evidence type="ECO:0008006" key="4">
    <source>
        <dbReference type="Google" id="ProtNLM"/>
    </source>
</evidence>
<dbReference type="EMBL" id="AP012204">
    <property type="protein sequence ID" value="BAK37980.1"/>
    <property type="molecule type" value="Genomic_DNA"/>
</dbReference>
<dbReference type="InterPro" id="IPR033469">
    <property type="entry name" value="CYTH-like_dom_sf"/>
</dbReference>
<dbReference type="HOGENOM" id="CLU_622355_0_0_11"/>
<feature type="region of interest" description="Disordered" evidence="1">
    <location>
        <begin position="1"/>
        <end position="23"/>
    </location>
</feature>
<dbReference type="KEGG" id="mph:MLP_49660"/>
<proteinExistence type="predicted"/>
<evidence type="ECO:0000313" key="2">
    <source>
        <dbReference type="EMBL" id="BAK37980.1"/>
    </source>
</evidence>
<feature type="compositionally biased region" description="Basic residues" evidence="1">
    <location>
        <begin position="1"/>
        <end position="10"/>
    </location>
</feature>
<dbReference type="STRING" id="1032480.MLP_49660"/>
<dbReference type="Proteomes" id="UP000007947">
    <property type="component" value="Chromosome"/>
</dbReference>